<evidence type="ECO:0000313" key="2">
    <source>
        <dbReference type="Proteomes" id="UP000789525"/>
    </source>
</evidence>
<accession>A0ACA9JVB8</accession>
<name>A0ACA9JVB8_9GLOM</name>
<evidence type="ECO:0000313" key="1">
    <source>
        <dbReference type="EMBL" id="CAG8438392.1"/>
    </source>
</evidence>
<reference evidence="1" key="1">
    <citation type="submission" date="2021-06" db="EMBL/GenBank/DDBJ databases">
        <authorList>
            <person name="Kallberg Y."/>
            <person name="Tangrot J."/>
            <person name="Rosling A."/>
        </authorList>
    </citation>
    <scope>NUCLEOTIDE SEQUENCE</scope>
    <source>
        <strain evidence="1">CL356</strain>
    </source>
</reference>
<dbReference type="EMBL" id="CAJVPT010000067">
    <property type="protein sequence ID" value="CAG8438392.1"/>
    <property type="molecule type" value="Genomic_DNA"/>
</dbReference>
<protein>
    <submittedName>
        <fullName evidence="1">11737_t:CDS:1</fullName>
    </submittedName>
</protein>
<sequence>MINRGLLEPSICLPALISIHGLSVIISVPEMKIANKTLVLWLGILIQLAIVHSTPIFEDTGDIISNLSSVDLDEPLEINLYIRSETRAPGGVARQVVTVNRRFPGPEISVYKGQKLKIWVHNLFGNGNVSLHWHGLPHFGSPFMDGAPYVTQCSIKHGYSFAYEIVARYSGTYWYHGHYFTQLLDGLYGPLIVKDTKDQEIFGYDDETTIIMSDWYYDMSEDVSNTYANYIHYNSYANPIPEPVPDNGLINGKNGECPRQYGCESNDGFSEFIFKQGKRIRIRLINASSLMSFLFTIDDHLIQIIEVEGTIVKPSENLHFVAVGVSQRYSIIISQANSSIPTNNYWMRAIFQAECLRSTTPQEELKKLPKEVKAIVRYDPDDKSLPRTQTWVNESVRCIEGELTGLVPYYEQNVLDPTVELKMQIIMDVDSPEKNETPLGSIATLSRGFNPPVVFTNSNTILELYRGAEFPVSLNSYTFEAIEVVDIFLISNENLNSLIFYQ</sequence>
<organism evidence="1 2">
    <name type="scientific">Acaulospora colombiana</name>
    <dbReference type="NCBI Taxonomy" id="27376"/>
    <lineage>
        <taxon>Eukaryota</taxon>
        <taxon>Fungi</taxon>
        <taxon>Fungi incertae sedis</taxon>
        <taxon>Mucoromycota</taxon>
        <taxon>Glomeromycotina</taxon>
        <taxon>Glomeromycetes</taxon>
        <taxon>Diversisporales</taxon>
        <taxon>Acaulosporaceae</taxon>
        <taxon>Acaulospora</taxon>
    </lineage>
</organism>
<gene>
    <name evidence="1" type="ORF">ACOLOM_LOCUS71</name>
</gene>
<dbReference type="Proteomes" id="UP000789525">
    <property type="component" value="Unassembled WGS sequence"/>
</dbReference>
<comment type="caution">
    <text evidence="1">The sequence shown here is derived from an EMBL/GenBank/DDBJ whole genome shotgun (WGS) entry which is preliminary data.</text>
</comment>
<keyword evidence="2" id="KW-1185">Reference proteome</keyword>
<proteinExistence type="predicted"/>